<comment type="similarity">
    <text evidence="1">Belongs to the DegT/DnrJ/EryC1 family.</text>
</comment>
<keyword evidence="2" id="KW-0032">Aminotransferase</keyword>
<dbReference type="InterPro" id="IPR015424">
    <property type="entry name" value="PyrdxlP-dep_Trfase"/>
</dbReference>
<name>A0ABX8WU08_9CYAN</name>
<dbReference type="PANTHER" id="PTHR30244:SF34">
    <property type="entry name" value="DTDP-4-AMINO-4,6-DIDEOXYGALACTOSE TRANSAMINASE"/>
    <property type="match status" value="1"/>
</dbReference>
<evidence type="ECO:0000313" key="2">
    <source>
        <dbReference type="EMBL" id="QYX29895.1"/>
    </source>
</evidence>
<accession>A0ABX8WU08</accession>
<dbReference type="Gene3D" id="3.40.640.10">
    <property type="entry name" value="Type I PLP-dependent aspartate aminotransferase-like (Major domain)"/>
    <property type="match status" value="1"/>
</dbReference>
<organism evidence="2 3">
    <name type="scientific">Sphaerospermopsis torques-reginae ITEP-024</name>
    <dbReference type="NCBI Taxonomy" id="984208"/>
    <lineage>
        <taxon>Bacteria</taxon>
        <taxon>Bacillati</taxon>
        <taxon>Cyanobacteriota</taxon>
        <taxon>Cyanophyceae</taxon>
        <taxon>Nostocales</taxon>
        <taxon>Aphanizomenonaceae</taxon>
        <taxon>Sphaerospermopsis</taxon>
        <taxon>Sphaerospermopsis torques-reginae</taxon>
    </lineage>
</organism>
<dbReference type="Gene3D" id="3.90.1150.10">
    <property type="entry name" value="Aspartate Aminotransferase, domain 1"/>
    <property type="match status" value="1"/>
</dbReference>
<dbReference type="Pfam" id="PF01041">
    <property type="entry name" value="DegT_DnrJ_EryC1"/>
    <property type="match status" value="1"/>
</dbReference>
<keyword evidence="2" id="KW-0808">Transferase</keyword>
<dbReference type="Proteomes" id="UP000826540">
    <property type="component" value="Chromosome"/>
</dbReference>
<keyword evidence="1" id="KW-0663">Pyridoxal phosphate</keyword>
<dbReference type="GO" id="GO:0008483">
    <property type="term" value="F:transaminase activity"/>
    <property type="evidence" value="ECO:0007669"/>
    <property type="project" value="UniProtKB-KW"/>
</dbReference>
<dbReference type="RefSeq" id="WP_220608161.1">
    <property type="nucleotide sequence ID" value="NZ_CP080598.1"/>
</dbReference>
<dbReference type="PANTHER" id="PTHR30244">
    <property type="entry name" value="TRANSAMINASE"/>
    <property type="match status" value="1"/>
</dbReference>
<dbReference type="PIRSF" id="PIRSF000390">
    <property type="entry name" value="PLP_StrS"/>
    <property type="match status" value="1"/>
</dbReference>
<dbReference type="SUPFAM" id="SSF53383">
    <property type="entry name" value="PLP-dependent transferases"/>
    <property type="match status" value="1"/>
</dbReference>
<evidence type="ECO:0000313" key="3">
    <source>
        <dbReference type="Proteomes" id="UP000826540"/>
    </source>
</evidence>
<dbReference type="InterPro" id="IPR015421">
    <property type="entry name" value="PyrdxlP-dep_Trfase_major"/>
</dbReference>
<gene>
    <name evidence="2" type="ORF">K2F26_12980</name>
</gene>
<dbReference type="CDD" id="cd00616">
    <property type="entry name" value="AHBA_syn"/>
    <property type="match status" value="1"/>
</dbReference>
<dbReference type="EMBL" id="CP080598">
    <property type="protein sequence ID" value="QYX29895.1"/>
    <property type="molecule type" value="Genomic_DNA"/>
</dbReference>
<reference evidence="2 3" key="1">
    <citation type="journal article" date="2022" name="J. Am. Chem. Soc.">
        <title>Biosynthesis of Guanitoxin Enables Global Environmental Detection in Freshwater Cyanobacteria.</title>
        <authorList>
            <person name="Lima S.T."/>
            <person name="Fallon T.R."/>
            <person name="Cordoza J.L."/>
            <person name="Chekan J.R."/>
            <person name="Delbaje E."/>
            <person name="Hopiavuori A.R."/>
            <person name="Alvarenga D.O."/>
            <person name="Wood S.M."/>
            <person name="Luhavaya H."/>
            <person name="Baumgartner J.T."/>
            <person name="Dorr F.A."/>
            <person name="Etchegaray A."/>
            <person name="Pinto E."/>
            <person name="McKinnie S.M.K."/>
            <person name="Fiore M.F."/>
            <person name="Moore B.S."/>
        </authorList>
    </citation>
    <scope>NUCLEOTIDE SEQUENCE [LARGE SCALE GENOMIC DNA]</scope>
    <source>
        <strain evidence="2 3">ITEP-024</strain>
    </source>
</reference>
<evidence type="ECO:0000256" key="1">
    <source>
        <dbReference type="RuleBase" id="RU004508"/>
    </source>
</evidence>
<sequence length="374" mass="40976">MPKPILLSTPHMGFEELAFIQQAFDTNWIAPVGPHITAFEEEFCQTVGSTHAAAVVSGTAALHLALRLIGIQPGDEVFCSTLTFIASASPITYLGSKPVFIDSDRTSWNLNPDLLVAELSRRAKLGTLPKAVLLVHLYGQSADIDPILTACNQYNIPLIEDAAEALGATYKGKSPGTFGKIGIYSFNGNKIITTSGGGMLVSDDPEIVAQAKFLATQARDPAPHYEHTTIGYNYRLSNVLAGIGRGQLRVLEDRVEARRRNFQIYKQALGDIAGIEFMPEASFGRSTRWLTCITIDPEKFGCDRENLRLALAAQNIESRPVWKPMHLQPVFAHCDRIGGEVAEYLFHHGLCLPSGSNLSHTDLERVILAIRQIH</sequence>
<dbReference type="InterPro" id="IPR000653">
    <property type="entry name" value="DegT/StrS_aminotransferase"/>
</dbReference>
<dbReference type="InterPro" id="IPR015422">
    <property type="entry name" value="PyrdxlP-dep_Trfase_small"/>
</dbReference>
<keyword evidence="3" id="KW-1185">Reference proteome</keyword>
<protein>
    <submittedName>
        <fullName evidence="2">DegT/DnrJ/EryC1/StrS family aminotransferase</fullName>
    </submittedName>
</protein>
<proteinExistence type="inferred from homology"/>